<dbReference type="Gene3D" id="3.40.50.410">
    <property type="entry name" value="von Willebrand factor, type A domain"/>
    <property type="match status" value="1"/>
</dbReference>
<accession>A0A7S4UHK9</accession>
<reference evidence="1" key="1">
    <citation type="submission" date="2021-01" db="EMBL/GenBank/DDBJ databases">
        <authorList>
            <person name="Corre E."/>
            <person name="Pelletier E."/>
            <person name="Niang G."/>
            <person name="Scheremetjew M."/>
            <person name="Finn R."/>
            <person name="Kale V."/>
            <person name="Holt S."/>
            <person name="Cochrane G."/>
            <person name="Meng A."/>
            <person name="Brown T."/>
            <person name="Cohen L."/>
        </authorList>
    </citation>
    <scope>NUCLEOTIDE SEQUENCE</scope>
    <source>
        <strain evidence="1">GSO104</strain>
    </source>
</reference>
<proteinExistence type="predicted"/>
<dbReference type="AlphaFoldDB" id="A0A7S4UHK9"/>
<evidence type="ECO:0008006" key="2">
    <source>
        <dbReference type="Google" id="ProtNLM"/>
    </source>
</evidence>
<dbReference type="InterPro" id="IPR036465">
    <property type="entry name" value="vWFA_dom_sf"/>
</dbReference>
<organism evidence="1">
    <name type="scientific">Ditylum brightwellii</name>
    <dbReference type="NCBI Taxonomy" id="49249"/>
    <lineage>
        <taxon>Eukaryota</taxon>
        <taxon>Sar</taxon>
        <taxon>Stramenopiles</taxon>
        <taxon>Ochrophyta</taxon>
        <taxon>Bacillariophyta</taxon>
        <taxon>Mediophyceae</taxon>
        <taxon>Lithodesmiophycidae</taxon>
        <taxon>Lithodesmiales</taxon>
        <taxon>Lithodesmiaceae</taxon>
        <taxon>Ditylum</taxon>
    </lineage>
</organism>
<dbReference type="EMBL" id="HBNS01003856">
    <property type="protein sequence ID" value="CAE4584280.1"/>
    <property type="molecule type" value="Transcribed_RNA"/>
</dbReference>
<evidence type="ECO:0000313" key="1">
    <source>
        <dbReference type="EMBL" id="CAE4584280.1"/>
    </source>
</evidence>
<protein>
    <recommendedName>
        <fullName evidence="2">VWFA domain-containing protein</fullName>
    </recommendedName>
</protein>
<dbReference type="SUPFAM" id="SSF53300">
    <property type="entry name" value="vWA-like"/>
    <property type="match status" value="1"/>
</dbReference>
<sequence length="363" mass="41312">MQDRFLGQNNPFLNFAFILFSPTNVTAVSGLAKALSINCSVFPVRYWVIDNSGSMNKPDGHRIIESFQRNNVNIVSCTRWEEIKECVNYHVRMSALLCAPTIFRLLNNPGLRVGPQEFSVAESGQDLVPQDQQAARVIMNNARPSGMTPLTQHILEIHERIRSIAPSLQRDGKKAAIILATDGTPTDEQGYNSEYASNQFLQALRLLEGLPVWIVIRLCTDDDKVVGYYNELDAQLELSLEVLDDFVAEAHEVYDANPWLNYGLALHRIRELGFHDLVFDLIDQRPLTKGELRQFCTVLFGEEHFDGTPDPSIDWVGFHADIERMVKNEEWQWNPIKKKNMPWIDTRLLNRIYGTTSCSCVVS</sequence>
<gene>
    <name evidence="1" type="ORF">DBRI00130_LOCUS3131</name>
</gene>
<name>A0A7S4UHK9_9STRA</name>